<protein>
    <submittedName>
        <fullName evidence="5">2,5-diketo-D-gluconic acid reductase B</fullName>
    </submittedName>
</protein>
<dbReference type="SUPFAM" id="SSF51430">
    <property type="entry name" value="NAD(P)-linked oxidoreductase"/>
    <property type="match status" value="1"/>
</dbReference>
<dbReference type="Gene3D" id="3.20.20.100">
    <property type="entry name" value="NADP-dependent oxidoreductase domain"/>
    <property type="match status" value="1"/>
</dbReference>
<accession>A0ABP9WI16</accession>
<dbReference type="PRINTS" id="PR00069">
    <property type="entry name" value="ALDKETRDTASE"/>
</dbReference>
<dbReference type="PIRSF" id="PIRSF000097">
    <property type="entry name" value="AKR"/>
    <property type="match status" value="1"/>
</dbReference>
<feature type="domain" description="NADP-dependent oxidoreductase" evidence="4">
    <location>
        <begin position="207"/>
        <end position="265"/>
    </location>
</feature>
<dbReference type="Proteomes" id="UP001426770">
    <property type="component" value="Unassembled WGS sequence"/>
</dbReference>
<proteinExistence type="inferred from homology"/>
<dbReference type="PROSITE" id="PS00063">
    <property type="entry name" value="ALDOKETO_REDUCTASE_3"/>
    <property type="match status" value="1"/>
</dbReference>
<dbReference type="Pfam" id="PF00248">
    <property type="entry name" value="Aldo_ket_red"/>
    <property type="match status" value="2"/>
</dbReference>
<feature type="domain" description="NADP-dependent oxidoreductase" evidence="4">
    <location>
        <begin position="31"/>
        <end position="196"/>
    </location>
</feature>
<dbReference type="PANTHER" id="PTHR43827">
    <property type="entry name" value="2,5-DIKETO-D-GLUCONIC ACID REDUCTASE"/>
    <property type="match status" value="1"/>
</dbReference>
<dbReference type="InterPro" id="IPR023210">
    <property type="entry name" value="NADP_OxRdtase_dom"/>
</dbReference>
<sequence length="282" mass="30727">MTLPTVTLNDGHTLPALGFGTYPLVGDAGGAAIRAALDHGYRLLDSAVNYENEGVVGAALRGFLTETGVARGDVTVQTKLPGRHHDFDRALASGEESRARLGLDRIDVLLIHWPNPITGKYREAWRALVELRERGVVRTIGVSNFTPRLLDEIIEDSGVVPAINQVELHPYFPQVDLLAKHAELGIVTQAWSPLGKRQAPYGEPVVVEAAERLGVTPAQVILRWHLERGTLPLPKSATPSRQAENLAVDGFTLLPEEVAAITALAREDGRLFDGDPERHEEM</sequence>
<dbReference type="InterPro" id="IPR036812">
    <property type="entry name" value="NAD(P)_OxRdtase_dom_sf"/>
</dbReference>
<evidence type="ECO:0000256" key="2">
    <source>
        <dbReference type="ARBA" id="ARBA00022857"/>
    </source>
</evidence>
<comment type="similarity">
    <text evidence="1">Belongs to the aldo/keto reductase family.</text>
</comment>
<keyword evidence="3" id="KW-0560">Oxidoreductase</keyword>
<gene>
    <name evidence="5" type="primary">dkgB</name>
    <name evidence="5" type="ORF">Lsed01_01923</name>
</gene>
<comment type="caution">
    <text evidence="5">The sequence shown here is derived from an EMBL/GenBank/DDBJ whole genome shotgun (WGS) entry which is preliminary data.</text>
</comment>
<dbReference type="InterPro" id="IPR020471">
    <property type="entry name" value="AKR"/>
</dbReference>
<evidence type="ECO:0000256" key="3">
    <source>
        <dbReference type="ARBA" id="ARBA00023002"/>
    </source>
</evidence>
<dbReference type="PANTHER" id="PTHR43827:SF3">
    <property type="entry name" value="NADP-DEPENDENT OXIDOREDUCTASE DOMAIN-CONTAINING PROTEIN"/>
    <property type="match status" value="1"/>
</dbReference>
<dbReference type="EMBL" id="BAABRR010000010">
    <property type="protein sequence ID" value="GAA5519474.1"/>
    <property type="molecule type" value="Genomic_DNA"/>
</dbReference>
<dbReference type="InterPro" id="IPR018170">
    <property type="entry name" value="Aldo/ket_reductase_CS"/>
</dbReference>
<evidence type="ECO:0000313" key="5">
    <source>
        <dbReference type="EMBL" id="GAA5519474.1"/>
    </source>
</evidence>
<organism evidence="5 6">
    <name type="scientific">Demequina sediminis</name>
    <dbReference type="NCBI Taxonomy" id="1930058"/>
    <lineage>
        <taxon>Bacteria</taxon>
        <taxon>Bacillati</taxon>
        <taxon>Actinomycetota</taxon>
        <taxon>Actinomycetes</taxon>
        <taxon>Micrococcales</taxon>
        <taxon>Demequinaceae</taxon>
        <taxon>Demequina</taxon>
    </lineage>
</organism>
<evidence type="ECO:0000259" key="4">
    <source>
        <dbReference type="Pfam" id="PF00248"/>
    </source>
</evidence>
<keyword evidence="6" id="KW-1185">Reference proteome</keyword>
<keyword evidence="2" id="KW-0521">NADP</keyword>
<dbReference type="RefSeq" id="WP_286214233.1">
    <property type="nucleotide sequence ID" value="NZ_AP027736.1"/>
</dbReference>
<name>A0ABP9WI16_9MICO</name>
<evidence type="ECO:0000313" key="6">
    <source>
        <dbReference type="Proteomes" id="UP001426770"/>
    </source>
</evidence>
<dbReference type="PROSITE" id="PS00062">
    <property type="entry name" value="ALDOKETO_REDUCTASE_2"/>
    <property type="match status" value="1"/>
</dbReference>
<dbReference type="PROSITE" id="PS00798">
    <property type="entry name" value="ALDOKETO_REDUCTASE_1"/>
    <property type="match status" value="1"/>
</dbReference>
<evidence type="ECO:0000256" key="1">
    <source>
        <dbReference type="ARBA" id="ARBA00007905"/>
    </source>
</evidence>
<reference evidence="5 6" key="1">
    <citation type="submission" date="2024-02" db="EMBL/GenBank/DDBJ databases">
        <title>Lysinimicrobium sediminis NBRC 112286.</title>
        <authorList>
            <person name="Ichikawa N."/>
            <person name="Katano-Makiyama Y."/>
            <person name="Hidaka K."/>
        </authorList>
    </citation>
    <scope>NUCLEOTIDE SEQUENCE [LARGE SCALE GENOMIC DNA]</scope>
    <source>
        <strain evidence="5 6">NBRC 112286</strain>
    </source>
</reference>